<proteinExistence type="inferred from homology"/>
<accession>X1F771</accession>
<keyword evidence="5" id="KW-0460">Magnesium</keyword>
<organism evidence="12">
    <name type="scientific">marine sediment metagenome</name>
    <dbReference type="NCBI Taxonomy" id="412755"/>
    <lineage>
        <taxon>unclassified sequences</taxon>
        <taxon>metagenomes</taxon>
        <taxon>ecological metagenomes</taxon>
    </lineage>
</organism>
<evidence type="ECO:0008006" key="13">
    <source>
        <dbReference type="Google" id="ProtNLM"/>
    </source>
</evidence>
<dbReference type="HAMAP" id="MF_01117">
    <property type="entry name" value="CDP_archaeol_synth"/>
    <property type="match status" value="1"/>
</dbReference>
<feature type="transmembrane region" description="Helical" evidence="11">
    <location>
        <begin position="20"/>
        <end position="45"/>
    </location>
</feature>
<keyword evidence="2" id="KW-0444">Lipid biosynthesis</keyword>
<evidence type="ECO:0000256" key="1">
    <source>
        <dbReference type="ARBA" id="ARBA00022475"/>
    </source>
</evidence>
<keyword evidence="3" id="KW-0808">Transferase</keyword>
<evidence type="ECO:0000313" key="12">
    <source>
        <dbReference type="EMBL" id="GAH40782.1"/>
    </source>
</evidence>
<evidence type="ECO:0000256" key="5">
    <source>
        <dbReference type="ARBA" id="ARBA00022842"/>
    </source>
</evidence>
<dbReference type="InterPro" id="IPR002726">
    <property type="entry name" value="CarS_archaea"/>
</dbReference>
<evidence type="ECO:0000256" key="2">
    <source>
        <dbReference type="ARBA" id="ARBA00022516"/>
    </source>
</evidence>
<comment type="caution">
    <text evidence="12">The sequence shown here is derived from an EMBL/GenBank/DDBJ whole genome shotgun (WGS) entry which is preliminary data.</text>
</comment>
<protein>
    <recommendedName>
        <fullName evidence="13">CDP-2,3-bis-(O-geranylgeranyl)-sn-glycerol synthase</fullName>
    </recommendedName>
</protein>
<dbReference type="InterPro" id="IPR032690">
    <property type="entry name" value="CarS"/>
</dbReference>
<dbReference type="GO" id="GO:0008654">
    <property type="term" value="P:phospholipid biosynthetic process"/>
    <property type="evidence" value="ECO:0007669"/>
    <property type="project" value="UniProtKB-KW"/>
</dbReference>
<name>X1F771_9ZZZZ</name>
<dbReference type="PANTHER" id="PTHR39650:SF1">
    <property type="entry name" value="CDP-ARCHAEOL SYNTHASE"/>
    <property type="match status" value="1"/>
</dbReference>
<dbReference type="AlphaFoldDB" id="X1F771"/>
<keyword evidence="1" id="KW-1003">Cell membrane</keyword>
<dbReference type="Pfam" id="PF01864">
    <property type="entry name" value="CarS-like"/>
    <property type="match status" value="1"/>
</dbReference>
<gene>
    <name evidence="12" type="ORF">S03H2_11245</name>
</gene>
<evidence type="ECO:0000256" key="11">
    <source>
        <dbReference type="SAM" id="Phobius"/>
    </source>
</evidence>
<feature type="transmembrane region" description="Helical" evidence="11">
    <location>
        <begin position="172"/>
        <end position="194"/>
    </location>
</feature>
<evidence type="ECO:0000256" key="9">
    <source>
        <dbReference type="ARBA" id="ARBA00023209"/>
    </source>
</evidence>
<dbReference type="EMBL" id="BARU01005746">
    <property type="protein sequence ID" value="GAH40782.1"/>
    <property type="molecule type" value="Genomic_DNA"/>
</dbReference>
<keyword evidence="8 11" id="KW-0472">Membrane</keyword>
<evidence type="ECO:0000256" key="8">
    <source>
        <dbReference type="ARBA" id="ARBA00023136"/>
    </source>
</evidence>
<dbReference type="PANTHER" id="PTHR39650">
    <property type="entry name" value="CDP-ARCHAEOL SYNTHASE"/>
    <property type="match status" value="1"/>
</dbReference>
<evidence type="ECO:0000256" key="4">
    <source>
        <dbReference type="ARBA" id="ARBA00022692"/>
    </source>
</evidence>
<keyword evidence="7" id="KW-0443">Lipid metabolism</keyword>
<feature type="transmembrane region" description="Helical" evidence="11">
    <location>
        <begin position="107"/>
        <end position="126"/>
    </location>
</feature>
<evidence type="ECO:0000256" key="10">
    <source>
        <dbReference type="ARBA" id="ARBA00023264"/>
    </source>
</evidence>
<keyword evidence="10" id="KW-1208">Phospholipid metabolism</keyword>
<dbReference type="GO" id="GO:0016740">
    <property type="term" value="F:transferase activity"/>
    <property type="evidence" value="ECO:0007669"/>
    <property type="project" value="UniProtKB-KW"/>
</dbReference>
<evidence type="ECO:0000256" key="7">
    <source>
        <dbReference type="ARBA" id="ARBA00023098"/>
    </source>
</evidence>
<evidence type="ECO:0000256" key="6">
    <source>
        <dbReference type="ARBA" id="ARBA00022989"/>
    </source>
</evidence>
<keyword evidence="9" id="KW-0594">Phospholipid biosynthesis</keyword>
<sequence>MKLDNLAAHTEYYSMYVELAIFELSIWLGLSAWIANATPVLGGGGRPIDGGRNYRDGRRILGDGKTVRGFIVGVFFGTLTGVGQFLVAPYLRPILAQFVTITPEMDYVLNIGIPVAFLLSVGALTGDVVGSFIKRRVNVKSGDPSPFLDQIGFIIMALIFASPFMIPNPIFVIVLTLTTLGIHWLSNALGYLLGLKKNPW</sequence>
<reference evidence="12" key="1">
    <citation type="journal article" date="2014" name="Front. Microbiol.">
        <title>High frequency of phylogenetically diverse reductive dehalogenase-homologous genes in deep subseafloor sedimentary metagenomes.</title>
        <authorList>
            <person name="Kawai M."/>
            <person name="Futagami T."/>
            <person name="Toyoda A."/>
            <person name="Takaki Y."/>
            <person name="Nishi S."/>
            <person name="Hori S."/>
            <person name="Arai W."/>
            <person name="Tsubouchi T."/>
            <person name="Morono Y."/>
            <person name="Uchiyama I."/>
            <person name="Ito T."/>
            <person name="Fujiyama A."/>
            <person name="Inagaki F."/>
            <person name="Takami H."/>
        </authorList>
    </citation>
    <scope>NUCLEOTIDE SEQUENCE</scope>
    <source>
        <strain evidence="12">Expedition CK06-06</strain>
    </source>
</reference>
<keyword evidence="6 11" id="KW-1133">Transmembrane helix</keyword>
<keyword evidence="4 11" id="KW-0812">Transmembrane</keyword>
<dbReference type="NCBIfam" id="NF003114">
    <property type="entry name" value="PRK04032.1"/>
    <property type="match status" value="1"/>
</dbReference>
<feature type="transmembrane region" description="Helical" evidence="11">
    <location>
        <begin position="66"/>
        <end position="87"/>
    </location>
</feature>
<feature type="transmembrane region" description="Helical" evidence="11">
    <location>
        <begin position="147"/>
        <end position="166"/>
    </location>
</feature>
<evidence type="ECO:0000256" key="3">
    <source>
        <dbReference type="ARBA" id="ARBA00022679"/>
    </source>
</evidence>